<dbReference type="Proteomes" id="UP001074446">
    <property type="component" value="Unassembled WGS sequence"/>
</dbReference>
<feature type="transmembrane region" description="Helical" evidence="6">
    <location>
        <begin position="46"/>
        <end position="70"/>
    </location>
</feature>
<comment type="subcellular location">
    <subcellularLocation>
        <location evidence="1">Cell membrane</location>
        <topology evidence="1">Multi-pass membrane protein</topology>
    </subcellularLocation>
</comment>
<evidence type="ECO:0000256" key="5">
    <source>
        <dbReference type="ARBA" id="ARBA00023136"/>
    </source>
</evidence>
<dbReference type="PROSITE" id="PS50850">
    <property type="entry name" value="MFS"/>
    <property type="match status" value="1"/>
</dbReference>
<evidence type="ECO:0000256" key="1">
    <source>
        <dbReference type="ARBA" id="ARBA00004651"/>
    </source>
</evidence>
<dbReference type="PANTHER" id="PTHR42688:SF1">
    <property type="entry name" value="BLR5212 PROTEIN"/>
    <property type="match status" value="1"/>
</dbReference>
<evidence type="ECO:0000313" key="10">
    <source>
        <dbReference type="Proteomes" id="UP001068021"/>
    </source>
</evidence>
<evidence type="ECO:0000313" key="9">
    <source>
        <dbReference type="EMBL" id="MCZ3374174.1"/>
    </source>
</evidence>
<keyword evidence="5 6" id="KW-0472">Membrane</keyword>
<feature type="domain" description="Major facilitator superfamily (MFS) profile" evidence="7">
    <location>
        <begin position="19"/>
        <end position="395"/>
    </location>
</feature>
<comment type="caution">
    <text evidence="9">The sequence shown here is derived from an EMBL/GenBank/DDBJ whole genome shotgun (WGS) entry which is preliminary data.</text>
</comment>
<dbReference type="GO" id="GO:0022857">
    <property type="term" value="F:transmembrane transporter activity"/>
    <property type="evidence" value="ECO:0007669"/>
    <property type="project" value="InterPro"/>
</dbReference>
<dbReference type="InterPro" id="IPR036259">
    <property type="entry name" value="MFS_trans_sf"/>
</dbReference>
<dbReference type="EMBL" id="JAPVES010000030">
    <property type="protein sequence ID" value="MCZ3374174.1"/>
    <property type="molecule type" value="Genomic_DNA"/>
</dbReference>
<evidence type="ECO:0000313" key="8">
    <source>
        <dbReference type="EMBL" id="MCZ3366681.1"/>
    </source>
</evidence>
<keyword evidence="3 6" id="KW-0812">Transmembrane</keyword>
<evidence type="ECO:0000256" key="2">
    <source>
        <dbReference type="ARBA" id="ARBA00022475"/>
    </source>
</evidence>
<feature type="transmembrane region" description="Helical" evidence="6">
    <location>
        <begin position="343"/>
        <end position="364"/>
    </location>
</feature>
<accession>A0A9E5DLY9</accession>
<name>A0A9E5DLY9_9EURY</name>
<keyword evidence="2" id="KW-1003">Cell membrane</keyword>
<keyword evidence="10" id="KW-1185">Reference proteome</keyword>
<feature type="transmembrane region" description="Helical" evidence="6">
    <location>
        <begin position="306"/>
        <end position="322"/>
    </location>
</feature>
<dbReference type="InterPro" id="IPR011701">
    <property type="entry name" value="MFS"/>
</dbReference>
<gene>
    <name evidence="9" type="ORF">O3H35_16110</name>
    <name evidence="8" type="ORF">O3H54_12395</name>
</gene>
<feature type="transmembrane region" description="Helical" evidence="6">
    <location>
        <begin position="17"/>
        <end position="34"/>
    </location>
</feature>
<feature type="transmembrane region" description="Helical" evidence="6">
    <location>
        <begin position="179"/>
        <end position="200"/>
    </location>
</feature>
<dbReference type="Gene3D" id="1.20.1250.20">
    <property type="entry name" value="MFS general substrate transporter like domains"/>
    <property type="match status" value="2"/>
</dbReference>
<dbReference type="SUPFAM" id="SSF103473">
    <property type="entry name" value="MFS general substrate transporter"/>
    <property type="match status" value="1"/>
</dbReference>
<feature type="transmembrane region" description="Helical" evidence="6">
    <location>
        <begin position="90"/>
        <end position="117"/>
    </location>
</feature>
<dbReference type="Pfam" id="PF07690">
    <property type="entry name" value="MFS_1"/>
    <property type="match status" value="1"/>
</dbReference>
<dbReference type="InterPro" id="IPR020846">
    <property type="entry name" value="MFS_dom"/>
</dbReference>
<dbReference type="GO" id="GO:0005886">
    <property type="term" value="C:plasma membrane"/>
    <property type="evidence" value="ECO:0007669"/>
    <property type="project" value="UniProtKB-SubCell"/>
</dbReference>
<evidence type="ECO:0000256" key="3">
    <source>
        <dbReference type="ARBA" id="ARBA00022692"/>
    </source>
</evidence>
<dbReference type="PANTHER" id="PTHR42688">
    <property type="entry name" value="CONSERVED PROTEIN"/>
    <property type="match status" value="1"/>
</dbReference>
<feature type="transmembrane region" description="Helical" evidence="6">
    <location>
        <begin position="258"/>
        <end position="275"/>
    </location>
</feature>
<feature type="transmembrane region" description="Helical" evidence="6">
    <location>
        <begin position="221"/>
        <end position="246"/>
    </location>
</feature>
<evidence type="ECO:0000259" key="7">
    <source>
        <dbReference type="PROSITE" id="PS50850"/>
    </source>
</evidence>
<dbReference type="RefSeq" id="WP_048080913.1">
    <property type="nucleotide sequence ID" value="NZ_JAPVER010000020.1"/>
</dbReference>
<evidence type="ECO:0000256" key="4">
    <source>
        <dbReference type="ARBA" id="ARBA00022989"/>
    </source>
</evidence>
<reference evidence="9" key="1">
    <citation type="submission" date="2022-12" db="EMBL/GenBank/DDBJ databases">
        <title>Reclassification of two methanogenic archaea species isolated from the Kolyma lowland permafrost.</title>
        <authorList>
            <person name="Trubitsyn V.E."/>
            <person name="Rivkina E.M."/>
            <person name="Shcherbakova V.A."/>
        </authorList>
    </citation>
    <scope>NUCLEOTIDE SEQUENCE</scope>
    <source>
        <strain evidence="8">M2</strain>
        <strain evidence="9">MK4</strain>
    </source>
</reference>
<organism evidence="9">
    <name type="scientific">Methanobacterium veterum</name>
    <dbReference type="NCBI Taxonomy" id="408577"/>
    <lineage>
        <taxon>Archaea</taxon>
        <taxon>Methanobacteriati</taxon>
        <taxon>Methanobacteriota</taxon>
        <taxon>Methanomada group</taxon>
        <taxon>Methanobacteria</taxon>
        <taxon>Methanobacteriales</taxon>
        <taxon>Methanobacteriaceae</taxon>
        <taxon>Methanobacterium</taxon>
    </lineage>
</organism>
<feature type="transmembrane region" description="Helical" evidence="6">
    <location>
        <begin position="156"/>
        <end position="173"/>
    </location>
</feature>
<proteinExistence type="predicted"/>
<feature type="transmembrane region" description="Helical" evidence="6">
    <location>
        <begin position="370"/>
        <end position="391"/>
    </location>
</feature>
<dbReference type="CDD" id="cd17370">
    <property type="entry name" value="MFS_MJ1317_like"/>
    <property type="match status" value="1"/>
</dbReference>
<sequence length="395" mass="42787">MNNGSTPVEDRNNLRGHALKFIILLGIVSLLADMTYEGARSITGPYLAMLGANAVVVGFVSGFGEFIGYALRLVSGYLSDKTRKYWAITITGYFINLLAVPLLALAGSWEIAAVLLITERMGKAFRTPARDVMLSHACSEVGQGWGFGLHEAMDQIGAIIGPLIVAAVLFLNGSYQTSFAFLIIPAVLALSVLIVSRFLYPNPHELEIKTPKLETKGFKHVYWIYMAAVALIALGFVDFPLIAFHFKNSIIVSDSLTPVFYAIAMGVDALAALVFGRLFDKIGLSIMIVVAVLSAFFAPLVFLGGFYSALIGIALWGIGLGAQESIMRAAIAGMSPVQRRGTAYGVFNTIFGAFWFMGSLTMGILYDISIFYLVIFSMIAQLASVPLFLLIRKSI</sequence>
<keyword evidence="4 6" id="KW-1133">Transmembrane helix</keyword>
<dbReference type="EMBL" id="JAPVER010000020">
    <property type="protein sequence ID" value="MCZ3366681.1"/>
    <property type="molecule type" value="Genomic_DNA"/>
</dbReference>
<dbReference type="AlphaFoldDB" id="A0A9E5DLY9"/>
<dbReference type="InterPro" id="IPR052425">
    <property type="entry name" value="Uncharacterized_MFS-type"/>
</dbReference>
<dbReference type="Proteomes" id="UP001068021">
    <property type="component" value="Unassembled WGS sequence"/>
</dbReference>
<protein>
    <submittedName>
        <fullName evidence="9">MFS transporter</fullName>
    </submittedName>
</protein>
<evidence type="ECO:0000256" key="6">
    <source>
        <dbReference type="SAM" id="Phobius"/>
    </source>
</evidence>